<evidence type="ECO:0000313" key="1">
    <source>
        <dbReference type="EMBL" id="JAH72022.1"/>
    </source>
</evidence>
<sequence length="38" mass="4293">MKTLRNLCKWRGGGNKQTNRCALLCRPAACCTRADWVP</sequence>
<dbReference type="AlphaFoldDB" id="A0A0E9V1V0"/>
<proteinExistence type="predicted"/>
<organism evidence="1">
    <name type="scientific">Anguilla anguilla</name>
    <name type="common">European freshwater eel</name>
    <name type="synonym">Muraena anguilla</name>
    <dbReference type="NCBI Taxonomy" id="7936"/>
    <lineage>
        <taxon>Eukaryota</taxon>
        <taxon>Metazoa</taxon>
        <taxon>Chordata</taxon>
        <taxon>Craniata</taxon>
        <taxon>Vertebrata</taxon>
        <taxon>Euteleostomi</taxon>
        <taxon>Actinopterygii</taxon>
        <taxon>Neopterygii</taxon>
        <taxon>Teleostei</taxon>
        <taxon>Anguilliformes</taxon>
        <taxon>Anguillidae</taxon>
        <taxon>Anguilla</taxon>
    </lineage>
</organism>
<accession>A0A0E9V1V0</accession>
<protein>
    <submittedName>
        <fullName evidence="1">Uncharacterized protein</fullName>
    </submittedName>
</protein>
<name>A0A0E9V1V0_ANGAN</name>
<reference evidence="1" key="1">
    <citation type="submission" date="2014-11" db="EMBL/GenBank/DDBJ databases">
        <authorList>
            <person name="Amaro Gonzalez C."/>
        </authorList>
    </citation>
    <scope>NUCLEOTIDE SEQUENCE</scope>
</reference>
<dbReference type="EMBL" id="GBXM01036555">
    <property type="protein sequence ID" value="JAH72022.1"/>
    <property type="molecule type" value="Transcribed_RNA"/>
</dbReference>
<reference evidence="1" key="2">
    <citation type="journal article" date="2015" name="Fish Shellfish Immunol.">
        <title>Early steps in the European eel (Anguilla anguilla)-Vibrio vulnificus interaction in the gills: Role of the RtxA13 toxin.</title>
        <authorList>
            <person name="Callol A."/>
            <person name="Pajuelo D."/>
            <person name="Ebbesson L."/>
            <person name="Teles M."/>
            <person name="MacKenzie S."/>
            <person name="Amaro C."/>
        </authorList>
    </citation>
    <scope>NUCLEOTIDE SEQUENCE</scope>
</reference>